<dbReference type="PANTHER" id="PTHR42884:SF14">
    <property type="entry name" value="NEUROENDOCRINE CONVERTASE 1"/>
    <property type="match status" value="1"/>
</dbReference>
<dbReference type="PROSITE" id="PS00137">
    <property type="entry name" value="SUBTILASE_HIS"/>
    <property type="match status" value="1"/>
</dbReference>
<dbReference type="GO" id="GO:0005737">
    <property type="term" value="C:cytoplasm"/>
    <property type="evidence" value="ECO:0007669"/>
    <property type="project" value="UniProtKB-ARBA"/>
</dbReference>
<evidence type="ECO:0000256" key="9">
    <source>
        <dbReference type="SAM" id="SignalP"/>
    </source>
</evidence>
<dbReference type="SUPFAM" id="SSF52743">
    <property type="entry name" value="Subtilisin-like"/>
    <property type="match status" value="1"/>
</dbReference>
<feature type="active site" description="Charge relay system" evidence="7 8">
    <location>
        <position position="79"/>
    </location>
</feature>
<protein>
    <submittedName>
        <fullName evidence="11">Microbial serine proteinase</fullName>
    </submittedName>
</protein>
<name>A0AAU9AMU5_LYSEN</name>
<dbReference type="PROSITE" id="PS00136">
    <property type="entry name" value="SUBTILASE_ASP"/>
    <property type="match status" value="1"/>
</dbReference>
<dbReference type="AlphaFoldDB" id="A0AAU9AMU5"/>
<reference evidence="11 12" key="1">
    <citation type="journal article" date="2017" name="DNA Res.">
        <title>Complete genome sequence and expression profile of the commercial lytic enzyme producer Lysobacter enzymogenes M497-1.</title>
        <authorList>
            <person name="Takami H."/>
            <person name="Toyoda A."/>
            <person name="Uchiyama I."/>
            <person name="Itoh T."/>
            <person name="Takaki Y."/>
            <person name="Arai W."/>
            <person name="Nishi S."/>
            <person name="Kawai M."/>
            <person name="Shinya K."/>
            <person name="Ikeda H."/>
        </authorList>
    </citation>
    <scope>NUCLEOTIDE SEQUENCE [LARGE SCALE GENOMIC DNA]</scope>
    <source>
        <strain evidence="11 12">M497-1</strain>
    </source>
</reference>
<dbReference type="InterPro" id="IPR036852">
    <property type="entry name" value="Peptidase_S8/S53_dom_sf"/>
</dbReference>
<evidence type="ECO:0000256" key="5">
    <source>
        <dbReference type="ARBA" id="ARBA00022825"/>
    </source>
</evidence>
<feature type="domain" description="P/Homo B" evidence="10">
    <location>
        <begin position="474"/>
        <end position="608"/>
    </location>
</feature>
<evidence type="ECO:0000259" key="10">
    <source>
        <dbReference type="PROSITE" id="PS51829"/>
    </source>
</evidence>
<dbReference type="Proteomes" id="UP000218824">
    <property type="component" value="Chromosome"/>
</dbReference>
<dbReference type="Gene3D" id="3.40.50.200">
    <property type="entry name" value="Peptidase S8/S53 domain"/>
    <property type="match status" value="1"/>
</dbReference>
<dbReference type="Gene3D" id="2.60.120.260">
    <property type="entry name" value="Galactose-binding domain-like"/>
    <property type="match status" value="1"/>
</dbReference>
<dbReference type="InterPro" id="IPR008979">
    <property type="entry name" value="Galactose-bd-like_sf"/>
</dbReference>
<dbReference type="InterPro" id="IPR022398">
    <property type="entry name" value="Peptidase_S8_His-AS"/>
</dbReference>
<dbReference type="PROSITE" id="PS00138">
    <property type="entry name" value="SUBTILASE_SER"/>
    <property type="match status" value="1"/>
</dbReference>
<dbReference type="GO" id="GO:0016485">
    <property type="term" value="P:protein processing"/>
    <property type="evidence" value="ECO:0007669"/>
    <property type="project" value="TreeGrafter"/>
</dbReference>
<dbReference type="InterPro" id="IPR002884">
    <property type="entry name" value="P_dom"/>
</dbReference>
<dbReference type="GO" id="GO:0012505">
    <property type="term" value="C:endomembrane system"/>
    <property type="evidence" value="ECO:0007669"/>
    <property type="project" value="UniProtKB-ARBA"/>
</dbReference>
<dbReference type="Pfam" id="PF01483">
    <property type="entry name" value="P_proprotein"/>
    <property type="match status" value="1"/>
</dbReference>
<keyword evidence="3 9" id="KW-0732">Signal</keyword>
<dbReference type="InterPro" id="IPR034182">
    <property type="entry name" value="Kexin/furin"/>
</dbReference>
<dbReference type="RefSeq" id="WP_096376313.1">
    <property type="nucleotide sequence ID" value="NZ_AP014940.1"/>
</dbReference>
<dbReference type="KEGG" id="lem:LEN_0224"/>
<dbReference type="InterPro" id="IPR023828">
    <property type="entry name" value="Peptidase_S8_Ser-AS"/>
</dbReference>
<dbReference type="InterPro" id="IPR023827">
    <property type="entry name" value="Peptidase_S8_Asp-AS"/>
</dbReference>
<proteinExistence type="inferred from homology"/>
<dbReference type="PROSITE" id="PS51829">
    <property type="entry name" value="P_HOMO_B"/>
    <property type="match status" value="1"/>
</dbReference>
<feature type="signal peptide" evidence="9">
    <location>
        <begin position="1"/>
        <end position="26"/>
    </location>
</feature>
<dbReference type="Pfam" id="PF00082">
    <property type="entry name" value="Peptidase_S8"/>
    <property type="match status" value="1"/>
</dbReference>
<dbReference type="PRINTS" id="PR00723">
    <property type="entry name" value="SUBTILISIN"/>
</dbReference>
<evidence type="ECO:0000256" key="3">
    <source>
        <dbReference type="ARBA" id="ARBA00022729"/>
    </source>
</evidence>
<keyword evidence="6" id="KW-0106">Calcium</keyword>
<evidence type="ECO:0000313" key="12">
    <source>
        <dbReference type="Proteomes" id="UP000218824"/>
    </source>
</evidence>
<accession>A0AAU9AMU5</accession>
<evidence type="ECO:0000256" key="2">
    <source>
        <dbReference type="ARBA" id="ARBA00022670"/>
    </source>
</evidence>
<evidence type="ECO:0000256" key="8">
    <source>
        <dbReference type="PROSITE-ProRule" id="PRU01240"/>
    </source>
</evidence>
<evidence type="ECO:0000256" key="4">
    <source>
        <dbReference type="ARBA" id="ARBA00022801"/>
    </source>
</evidence>
<dbReference type="PROSITE" id="PS51892">
    <property type="entry name" value="SUBTILASE"/>
    <property type="match status" value="1"/>
</dbReference>
<dbReference type="InterPro" id="IPR000209">
    <property type="entry name" value="Peptidase_S8/S53_dom"/>
</dbReference>
<feature type="active site" description="Charge relay system" evidence="7 8">
    <location>
        <position position="122"/>
    </location>
</feature>
<dbReference type="GeneID" id="83062160"/>
<dbReference type="GO" id="GO:0016020">
    <property type="term" value="C:membrane"/>
    <property type="evidence" value="ECO:0007669"/>
    <property type="project" value="TreeGrafter"/>
</dbReference>
<dbReference type="PANTHER" id="PTHR42884">
    <property type="entry name" value="PROPROTEIN CONVERTASE SUBTILISIN/KEXIN-RELATED"/>
    <property type="match status" value="1"/>
</dbReference>
<feature type="active site" description="Charge relay system" evidence="7 8">
    <location>
        <position position="380"/>
    </location>
</feature>
<keyword evidence="2 8" id="KW-0645">Protease</keyword>
<evidence type="ECO:0000256" key="7">
    <source>
        <dbReference type="PIRSR" id="PIRSR615500-1"/>
    </source>
</evidence>
<gene>
    <name evidence="11" type="ORF">LEN_0224</name>
</gene>
<evidence type="ECO:0000313" key="11">
    <source>
        <dbReference type="EMBL" id="BAV95711.1"/>
    </source>
</evidence>
<dbReference type="GO" id="GO:0004252">
    <property type="term" value="F:serine-type endopeptidase activity"/>
    <property type="evidence" value="ECO:0007669"/>
    <property type="project" value="UniProtKB-UniRule"/>
</dbReference>
<dbReference type="InterPro" id="IPR015500">
    <property type="entry name" value="Peptidase_S8_subtilisin-rel"/>
</dbReference>
<evidence type="ECO:0000256" key="1">
    <source>
        <dbReference type="ARBA" id="ARBA00005325"/>
    </source>
</evidence>
<keyword evidence="4 8" id="KW-0378">Hydrolase</keyword>
<evidence type="ECO:0000256" key="6">
    <source>
        <dbReference type="ARBA" id="ARBA00022837"/>
    </source>
</evidence>
<comment type="similarity">
    <text evidence="1">Belongs to the peptidase S8 family. Furin subfamily.</text>
</comment>
<dbReference type="EMBL" id="AP014940">
    <property type="protein sequence ID" value="BAV95711.1"/>
    <property type="molecule type" value="Genomic_DNA"/>
</dbReference>
<sequence length="608" mass="63322">MHRHIGKRTVLSVATLLALAAGAAQAQQNDPLYRYQWHLMNYGQSVLGDTRPVSSVDLGIDDLHDYNIRGKGVVIGVLDDGLEIDHPDLAANVVPNGSKNFFVTATRGEHDTGPNSFGQDGHGTAVSGIIGAVGWNGIGVRGVAPAAKLRGFNFLVTTFFLDLGPFGQFALHAQATDANIRYAWWDGAESKDVQVSNNSWGGMDPWPAAFSENQIAAFERPMSATRNGLGMIYVKAAGNDFNGVNKDAAACSDETKRRNVGCMQAFLDPRNNLFNVMTIAAVNAAGRRASYSTPGAALWVSGLGGESGVQRQVLLDQGIAPERIDQVLGPEAFDPAIVTTDLAGCAIGLNTNGLGLNRLDSSRSAIDATCNYTGAMNGTSAATPTVSGVVALMLQANPKLTYRDVKYILATTARRIHPDQPAATAADGTVLVPGWTVNAAGYAFSNWYGYGLVDATAAVTRANNFKSLAALVDSGWQRSAAQPAAIGNAAAPARLSIPVAGIRKVESVQIGLTTDYTVAAPPVGQTTSPLPLSVTLVSPQGTRSVVVPAAMAAASGGAAFNLDLAASNAFLDEDATGNWTLEVADIPLAAGAASAGNLTSFKLRVLGR</sequence>
<keyword evidence="5 8" id="KW-0720">Serine protease</keyword>
<dbReference type="SUPFAM" id="SSF49785">
    <property type="entry name" value="Galactose-binding domain-like"/>
    <property type="match status" value="1"/>
</dbReference>
<dbReference type="CDD" id="cd04059">
    <property type="entry name" value="Peptidases_S8_Protein_convertases_Kexins_Furin-like"/>
    <property type="match status" value="1"/>
</dbReference>
<organism evidence="11 12">
    <name type="scientific">Lysobacter enzymogenes</name>
    <dbReference type="NCBI Taxonomy" id="69"/>
    <lineage>
        <taxon>Bacteria</taxon>
        <taxon>Pseudomonadati</taxon>
        <taxon>Pseudomonadota</taxon>
        <taxon>Gammaproteobacteria</taxon>
        <taxon>Lysobacterales</taxon>
        <taxon>Lysobacteraceae</taxon>
        <taxon>Lysobacter</taxon>
    </lineage>
</organism>
<feature type="chain" id="PRO_5043851887" evidence="9">
    <location>
        <begin position="27"/>
        <end position="608"/>
    </location>
</feature>